<dbReference type="GO" id="GO:0006487">
    <property type="term" value="P:protein N-linked glycosylation"/>
    <property type="evidence" value="ECO:0007669"/>
    <property type="project" value="TreeGrafter"/>
</dbReference>
<dbReference type="InterPro" id="IPR007754">
    <property type="entry name" value="GlcNAc_II"/>
</dbReference>
<proteinExistence type="predicted"/>
<sequence length="420" mass="48909">MKFRVYKRKILILALVVCLLLLLIWNRLHWDTREVNTRFDAALMVEEKESGTPKSSQELESLPYNNPLELRNAVYQNNLQLTVLNREKFHQQPELVLVVQVQGGTSNLRILIESLQQSPDIDRVLLIFSLEQLSHDITHLIQRVDFCQVLQIFFPYSLQLYPLEFPGQDPQDCPRDISKEEALKRRCKNADYPDSFGHYREAQFTQSKHHWAWKLHFVWDHVLVNTNYTGPVFFIEENNFLLPDFYHLSKLMTDLQKQKYPDCHILSLGSHEPAELDSDVARKVDIMGWTATKHKMGIGLSREVYNSIMQCLSAFCTYDDYNWDWTVQHISAQCLSRPLKVMVPRLARIYNIMDCGAKQCDLGTKEKNMRRVLESARRSLFPTSLSIGLSQIAVPQRPHTKNGGWGDVRDHSLCQSYSKL</sequence>
<dbReference type="OMA" id="YYHESIN"/>
<reference evidence="4" key="2">
    <citation type="journal article" date="2007" name="PLoS Biol.">
        <title>Survey sequencing and comparative analysis of the elephant shark (Callorhinchus milii) genome.</title>
        <authorList>
            <person name="Venkatesh B."/>
            <person name="Kirkness E.F."/>
            <person name="Loh Y.H."/>
            <person name="Halpern A.L."/>
            <person name="Lee A.P."/>
            <person name="Johnson J."/>
            <person name="Dandona N."/>
            <person name="Viswanathan L.D."/>
            <person name="Tay A."/>
            <person name="Venter J.C."/>
            <person name="Strausberg R.L."/>
            <person name="Brenner S."/>
        </authorList>
    </citation>
    <scope>NUCLEOTIDE SEQUENCE [LARGE SCALE GENOMIC DNA]</scope>
</reference>
<dbReference type="UniPathway" id="UPA00378"/>
<dbReference type="OrthoDB" id="6019616at2759"/>
<dbReference type="PANTHER" id="PTHR12871:SF3">
    <property type="entry name" value="ALPHA-1,6-MANNOSYL-GLYCOPROTEIN 2-BETA-N-ACETYLGLUCOSAMINYLTRANSFERASE"/>
    <property type="match status" value="1"/>
</dbReference>
<keyword evidence="4" id="KW-1185">Reference proteome</keyword>
<dbReference type="InterPro" id="IPR029044">
    <property type="entry name" value="Nucleotide-diphossugar_trans"/>
</dbReference>
<organism evidence="3 4">
    <name type="scientific">Callorhinchus milii</name>
    <name type="common">Ghost shark</name>
    <dbReference type="NCBI Taxonomy" id="7868"/>
    <lineage>
        <taxon>Eukaryota</taxon>
        <taxon>Metazoa</taxon>
        <taxon>Chordata</taxon>
        <taxon>Craniata</taxon>
        <taxon>Vertebrata</taxon>
        <taxon>Chondrichthyes</taxon>
        <taxon>Holocephali</taxon>
        <taxon>Chimaeriformes</taxon>
        <taxon>Callorhinchidae</taxon>
        <taxon>Callorhinchus</taxon>
    </lineage>
</organism>
<dbReference type="GO" id="GO:0005795">
    <property type="term" value="C:Golgi stack"/>
    <property type="evidence" value="ECO:0007669"/>
    <property type="project" value="InterPro"/>
</dbReference>
<dbReference type="Ensembl" id="ENSCMIT00000001092.1">
    <property type="protein sequence ID" value="ENSCMIP00000001039.1"/>
    <property type="gene ID" value="ENSCMIG00000000695.1"/>
</dbReference>
<reference evidence="3" key="4">
    <citation type="submission" date="2025-08" db="UniProtKB">
        <authorList>
            <consortium name="Ensembl"/>
        </authorList>
    </citation>
    <scope>IDENTIFICATION</scope>
</reference>
<dbReference type="GO" id="GO:0008455">
    <property type="term" value="F:alpha-1,6-mannosylglycoprotein 2-beta-N-acetylglucosaminyltransferase activity"/>
    <property type="evidence" value="ECO:0007669"/>
    <property type="project" value="InterPro"/>
</dbReference>
<dbReference type="KEGG" id="cmk:103177928"/>
<feature type="disulfide bond" evidence="2">
    <location>
        <begin position="316"/>
        <end position="414"/>
    </location>
</feature>
<dbReference type="GO" id="GO:0009312">
    <property type="term" value="P:oligosaccharide biosynthetic process"/>
    <property type="evidence" value="ECO:0007669"/>
    <property type="project" value="InterPro"/>
</dbReference>
<dbReference type="GeneID" id="103177928"/>
<evidence type="ECO:0000313" key="4">
    <source>
        <dbReference type="Proteomes" id="UP000314986"/>
    </source>
</evidence>
<dbReference type="Gene3D" id="3.90.550.10">
    <property type="entry name" value="Spore Coat Polysaccharide Biosynthesis Protein SpsA, Chain A"/>
    <property type="match status" value="1"/>
</dbReference>
<keyword evidence="2" id="KW-1015">Disulfide bond</keyword>
<dbReference type="GO" id="GO:0000139">
    <property type="term" value="C:Golgi membrane"/>
    <property type="evidence" value="ECO:0007669"/>
    <property type="project" value="TreeGrafter"/>
</dbReference>
<accession>A0A4W3GSQ7</accession>
<dbReference type="GeneTree" id="ENSGT00390000007341"/>
<feature type="disulfide bond" evidence="2">
    <location>
        <begin position="311"/>
        <end position="334"/>
    </location>
</feature>
<dbReference type="AlphaFoldDB" id="A0A4W3GSQ7"/>
<dbReference type="Proteomes" id="UP000314986">
    <property type="component" value="Unassembled WGS sequence"/>
</dbReference>
<feature type="disulfide bond" evidence="2">
    <location>
        <begin position="173"/>
        <end position="187"/>
    </location>
</feature>
<name>A0A4W3GSQ7_CALMI</name>
<feature type="binding site" evidence="1">
    <location>
        <begin position="206"/>
        <end position="210"/>
    </location>
    <ligand>
        <name>substrate</name>
    </ligand>
</feature>
<feature type="disulfide bond" evidence="2">
    <location>
        <begin position="355"/>
        <end position="360"/>
    </location>
</feature>
<protein>
    <submittedName>
        <fullName evidence="3">Si:ch73-91k6.2</fullName>
    </submittedName>
</protein>
<evidence type="ECO:0000256" key="1">
    <source>
        <dbReference type="PIRSR" id="PIRSR607754-1"/>
    </source>
</evidence>
<dbReference type="STRING" id="7868.ENSCMIP00000001039"/>
<evidence type="ECO:0000256" key="2">
    <source>
        <dbReference type="PIRSR" id="PIRSR607754-3"/>
    </source>
</evidence>
<reference evidence="4" key="3">
    <citation type="journal article" date="2014" name="Nature">
        <title>Elephant shark genome provides unique insights into gnathostome evolution.</title>
        <authorList>
            <consortium name="International Elephant Shark Genome Sequencing Consortium"/>
            <person name="Venkatesh B."/>
            <person name="Lee A.P."/>
            <person name="Ravi V."/>
            <person name="Maurya A.K."/>
            <person name="Lian M.M."/>
            <person name="Swann J.B."/>
            <person name="Ohta Y."/>
            <person name="Flajnik M.F."/>
            <person name="Sutoh Y."/>
            <person name="Kasahara M."/>
            <person name="Hoon S."/>
            <person name="Gangu V."/>
            <person name="Roy S.W."/>
            <person name="Irimia M."/>
            <person name="Korzh V."/>
            <person name="Kondrychyn I."/>
            <person name="Lim Z.W."/>
            <person name="Tay B.H."/>
            <person name="Tohari S."/>
            <person name="Kong K.W."/>
            <person name="Ho S."/>
            <person name="Lorente-Galdos B."/>
            <person name="Quilez J."/>
            <person name="Marques-Bonet T."/>
            <person name="Raney B.J."/>
            <person name="Ingham P.W."/>
            <person name="Tay A."/>
            <person name="Hillier L.W."/>
            <person name="Minx P."/>
            <person name="Boehm T."/>
            <person name="Wilson R.K."/>
            <person name="Brenner S."/>
            <person name="Warren W.C."/>
        </authorList>
    </citation>
    <scope>NUCLEOTIDE SEQUENCE [LARGE SCALE GENOMIC DNA]</scope>
</reference>
<dbReference type="Pfam" id="PF05060">
    <property type="entry name" value="MGAT2"/>
    <property type="match status" value="1"/>
</dbReference>
<reference evidence="4" key="1">
    <citation type="journal article" date="2006" name="Science">
        <title>Ancient noncoding elements conserved in the human genome.</title>
        <authorList>
            <person name="Venkatesh B."/>
            <person name="Kirkness E.F."/>
            <person name="Loh Y.H."/>
            <person name="Halpern A.L."/>
            <person name="Lee A.P."/>
            <person name="Johnson J."/>
            <person name="Dandona N."/>
            <person name="Viswanathan L.D."/>
            <person name="Tay A."/>
            <person name="Venter J.C."/>
            <person name="Strausberg R.L."/>
            <person name="Brenner S."/>
        </authorList>
    </citation>
    <scope>NUCLEOTIDE SEQUENCE [LARGE SCALE GENOMIC DNA]</scope>
</reference>
<dbReference type="PANTHER" id="PTHR12871">
    <property type="entry name" value="BETA-1,2-N-ACETYLGLUCOSAMINYLTRANSFERASE II"/>
    <property type="match status" value="1"/>
</dbReference>
<evidence type="ECO:0000313" key="3">
    <source>
        <dbReference type="Ensembl" id="ENSCMIP00000001039.1"/>
    </source>
</evidence>
<gene>
    <name evidence="3" type="primary">LOC103177928</name>
</gene>
<dbReference type="InParanoid" id="A0A4W3GSQ7"/>
<reference evidence="3" key="5">
    <citation type="submission" date="2025-09" db="UniProtKB">
        <authorList>
            <consortium name="Ensembl"/>
        </authorList>
    </citation>
    <scope>IDENTIFICATION</scope>
</reference>